<protein>
    <submittedName>
        <fullName evidence="2">Uncharacterized protein</fullName>
    </submittedName>
</protein>
<accession>A0A445EH64</accession>
<evidence type="ECO:0000256" key="1">
    <source>
        <dbReference type="SAM" id="MobiDB-lite"/>
    </source>
</evidence>
<proteinExistence type="predicted"/>
<feature type="region of interest" description="Disordered" evidence="1">
    <location>
        <begin position="1"/>
        <end position="34"/>
    </location>
</feature>
<organism evidence="2 3">
    <name type="scientific">Arachis hypogaea</name>
    <name type="common">Peanut</name>
    <dbReference type="NCBI Taxonomy" id="3818"/>
    <lineage>
        <taxon>Eukaryota</taxon>
        <taxon>Viridiplantae</taxon>
        <taxon>Streptophyta</taxon>
        <taxon>Embryophyta</taxon>
        <taxon>Tracheophyta</taxon>
        <taxon>Spermatophyta</taxon>
        <taxon>Magnoliopsida</taxon>
        <taxon>eudicotyledons</taxon>
        <taxon>Gunneridae</taxon>
        <taxon>Pentapetalae</taxon>
        <taxon>rosids</taxon>
        <taxon>fabids</taxon>
        <taxon>Fabales</taxon>
        <taxon>Fabaceae</taxon>
        <taxon>Papilionoideae</taxon>
        <taxon>50 kb inversion clade</taxon>
        <taxon>dalbergioids sensu lato</taxon>
        <taxon>Dalbergieae</taxon>
        <taxon>Pterocarpus clade</taxon>
        <taxon>Arachis</taxon>
    </lineage>
</organism>
<name>A0A445EH64_ARAHY</name>
<feature type="compositionally biased region" description="Basic and acidic residues" evidence="1">
    <location>
        <begin position="1"/>
        <end position="11"/>
    </location>
</feature>
<dbReference type="EMBL" id="SDMP01000002">
    <property type="protein sequence ID" value="RYR74753.1"/>
    <property type="molecule type" value="Genomic_DNA"/>
</dbReference>
<keyword evidence="3" id="KW-1185">Reference proteome</keyword>
<reference evidence="2 3" key="1">
    <citation type="submission" date="2019-01" db="EMBL/GenBank/DDBJ databases">
        <title>Sequencing of cultivated peanut Arachis hypogaea provides insights into genome evolution and oil improvement.</title>
        <authorList>
            <person name="Chen X."/>
        </authorList>
    </citation>
    <scope>NUCLEOTIDE SEQUENCE [LARGE SCALE GENOMIC DNA]</scope>
    <source>
        <strain evidence="3">cv. Fuhuasheng</strain>
        <tissue evidence="2">Leaves</tissue>
    </source>
</reference>
<feature type="compositionally biased region" description="Basic and acidic residues" evidence="1">
    <location>
        <begin position="84"/>
        <end position="95"/>
    </location>
</feature>
<dbReference type="AlphaFoldDB" id="A0A445EH64"/>
<dbReference type="Proteomes" id="UP000289738">
    <property type="component" value="Chromosome A02"/>
</dbReference>
<evidence type="ECO:0000313" key="3">
    <source>
        <dbReference type="Proteomes" id="UP000289738"/>
    </source>
</evidence>
<gene>
    <name evidence="2" type="ORF">Ahy_A02g009474</name>
</gene>
<sequence length="269" mass="30947">MDVTHTHEEHQVPPGYENQEIPNPEVHNAGTHHFAGLGDDYHHAMQEMRHWIEKLECHRLELECRLAERSQSRQSPSRSCTIRGHNDHSCEREIPEQQQDNNRRHSRSSQQHRRSPQRNVKPHTTTGSRGRSSGSRGHGKGRVSTESLGTVQSSLSTLTTLLTPVKSQIACDHLVTWIRPSIKKELEANFRNDEGFKHRHLTNVANRALPRSSKYTGGSMTFMKRKGRLSKSLDYEATIANTFKYTHSLKANKERFVEEWFAAHYMSLN</sequence>
<comment type="caution">
    <text evidence="2">The sequence shown here is derived from an EMBL/GenBank/DDBJ whole genome shotgun (WGS) entry which is preliminary data.</text>
</comment>
<evidence type="ECO:0000313" key="2">
    <source>
        <dbReference type="EMBL" id="RYR74753.1"/>
    </source>
</evidence>
<feature type="compositionally biased region" description="Basic residues" evidence="1">
    <location>
        <begin position="104"/>
        <end position="116"/>
    </location>
</feature>
<feature type="region of interest" description="Disordered" evidence="1">
    <location>
        <begin position="67"/>
        <end position="150"/>
    </location>
</feature>